<dbReference type="AlphaFoldDB" id="Q8EVD2"/>
<keyword evidence="3" id="KW-1185">Reference proteome</keyword>
<dbReference type="KEGG" id="mpe:MYPE6330"/>
<name>Q8EVD2_MALP2</name>
<keyword evidence="1" id="KW-0812">Transmembrane</keyword>
<organism evidence="2 3">
    <name type="scientific">Malacoplasma penetrans (strain HF-2)</name>
    <name type="common">Mycoplasma penetrans</name>
    <dbReference type="NCBI Taxonomy" id="272633"/>
    <lineage>
        <taxon>Bacteria</taxon>
        <taxon>Bacillati</taxon>
        <taxon>Mycoplasmatota</taxon>
        <taxon>Mycoplasmoidales</taxon>
        <taxon>Mycoplasmoidaceae</taxon>
        <taxon>Malacoplasma</taxon>
    </lineage>
</organism>
<keyword evidence="1" id="KW-0472">Membrane</keyword>
<feature type="transmembrane region" description="Helical" evidence="1">
    <location>
        <begin position="578"/>
        <end position="600"/>
    </location>
</feature>
<keyword evidence="1" id="KW-1133">Transmembrane helix</keyword>
<dbReference type="Proteomes" id="UP000002522">
    <property type="component" value="Chromosome"/>
</dbReference>
<dbReference type="HOGENOM" id="CLU_025927_0_0_14"/>
<dbReference type="InParanoid" id="Q8EVD2"/>
<gene>
    <name evidence="2" type="ordered locus">MYPE6330</name>
</gene>
<protein>
    <submittedName>
        <fullName evidence="2">Uncharacterized protein</fullName>
    </submittedName>
</protein>
<dbReference type="STRING" id="272633.gene:10731753"/>
<dbReference type="RefSeq" id="WP_011077454.1">
    <property type="nucleotide sequence ID" value="NC_004432.1"/>
</dbReference>
<reference evidence="2 3" key="1">
    <citation type="journal article" date="2002" name="Nucleic Acids Res.">
        <title>The complete genomic sequence of Mycoplasma penetrans, an intracellular bacterial pathogen in humans.</title>
        <authorList>
            <person name="Sasaki Y."/>
            <person name="Ishikawa J."/>
            <person name="Yamashita A."/>
            <person name="Oshima K."/>
            <person name="Kenri T."/>
            <person name="Furuya K."/>
            <person name="Yoshino C."/>
            <person name="Horino A."/>
            <person name="Shiba T."/>
            <person name="Sasaki T."/>
            <person name="Hattori M."/>
        </authorList>
    </citation>
    <scope>NUCLEOTIDE SEQUENCE [LARGE SCALE GENOMIC DNA]</scope>
    <source>
        <strain evidence="2 3">HF-2</strain>
    </source>
</reference>
<sequence>MKSFNKKLNTFVSLSSFITVSLLSTTSLNSEKVISLDVTKLQSNSITKTNQKWIDSIKESAQNTNTIKIFFTRSAALVYQESIIALTYMLSLDATSQISNNQSIKPIAYFMRSDDYTNNRFDYSVIESNENLLLVKETNDITSVSNNELYNTHPLDNHLVKIYEYYKTLLDSGKKIDIWGADLSIDSIFNSGSYNGLSKLLPYINKIYTLSDGNAQTFSFAQTYVSRYKENNWTEVETKEKWQKLINNSTTDDERAQLLAQYRFQDFLKLSDVIVVFHILEYDDAPLHWGLTKEQMYDVYIFDIGYYGVSNQLYGTSNSNQIQKFISNYELFFKVNISNFLDFIEVGSNYYDKNKKNLVWMGDNLLPVDLSDQIINDEIQNTYASMVKKYPPNEYNYFFKHHPSYSIEDQIKLTNHIVEKANINPIIFKSFGWELFLSWDNYQQHINNSTYTPFFTSKTNQSINPQTSFVGLLYSTSVILTTYSFTLNEYGYTEEQAFLSIASSNFPIVGTYGLWGWNIYLSSEPYDENVSRNLNFLDSIYKPYQKFYEMYLNNKKTTNQFNREVNENTDNNSNSLKYFYIPLITLSLLVLIAACSYMFLKRKNKNEKQN</sequence>
<dbReference type="EMBL" id="BA000026">
    <property type="protein sequence ID" value="BAC44424.1"/>
    <property type="molecule type" value="Genomic_DNA"/>
</dbReference>
<evidence type="ECO:0000256" key="1">
    <source>
        <dbReference type="SAM" id="Phobius"/>
    </source>
</evidence>
<evidence type="ECO:0000313" key="3">
    <source>
        <dbReference type="Proteomes" id="UP000002522"/>
    </source>
</evidence>
<evidence type="ECO:0000313" key="2">
    <source>
        <dbReference type="EMBL" id="BAC44424.1"/>
    </source>
</evidence>
<dbReference type="eggNOG" id="ENOG502ZPDA">
    <property type="taxonomic scope" value="Bacteria"/>
</dbReference>
<proteinExistence type="predicted"/>
<accession>Q8EVD2</accession>